<sequence length="317" mass="34138">IRVHLVACPAPSQKVHVPSVLRLINPNTVLLVGSAPSYPHGVIDDIASLSRLAVKKKLPLHVDCCLGSFLMPCLSRAGFDTEPFDFALKGVTSISVDTHKYGFAPKGNSTVLYRDTKLRAYQYFITPDWPGGVYGSPSMAGSRPGALIAGCWASMMATGLSGYVDTCHKIVGAAKRVEAAIREDERLNADLMVLGRPLVSVVAFSTRKESSLYIYDVADAMSAKGWHLNALQDPAAVHVAVTLPIVASVDQLIEDMASVIQELGEKERRRVREGGGGEKEKKKRGDVSALYGVAGALPDKTVVRELARGFLDCLYKA</sequence>
<name>A0ACC3D657_9PEZI</name>
<dbReference type="EMBL" id="JAWDJW010007302">
    <property type="protein sequence ID" value="KAK3062414.1"/>
    <property type="molecule type" value="Genomic_DNA"/>
</dbReference>
<comment type="caution">
    <text evidence="1">The sequence shown here is derived from an EMBL/GenBank/DDBJ whole genome shotgun (WGS) entry which is preliminary data.</text>
</comment>
<feature type="non-terminal residue" evidence="1">
    <location>
        <position position="1"/>
    </location>
</feature>
<accession>A0ACC3D657</accession>
<evidence type="ECO:0000313" key="2">
    <source>
        <dbReference type="Proteomes" id="UP001186974"/>
    </source>
</evidence>
<evidence type="ECO:0000313" key="1">
    <source>
        <dbReference type="EMBL" id="KAK3062414.1"/>
    </source>
</evidence>
<protein>
    <submittedName>
        <fullName evidence="1">Uncharacterized protein</fullName>
    </submittedName>
</protein>
<keyword evidence="2" id="KW-1185">Reference proteome</keyword>
<dbReference type="Proteomes" id="UP001186974">
    <property type="component" value="Unassembled WGS sequence"/>
</dbReference>
<organism evidence="1 2">
    <name type="scientific">Coniosporium uncinatum</name>
    <dbReference type="NCBI Taxonomy" id="93489"/>
    <lineage>
        <taxon>Eukaryota</taxon>
        <taxon>Fungi</taxon>
        <taxon>Dikarya</taxon>
        <taxon>Ascomycota</taxon>
        <taxon>Pezizomycotina</taxon>
        <taxon>Dothideomycetes</taxon>
        <taxon>Dothideomycetes incertae sedis</taxon>
        <taxon>Coniosporium</taxon>
    </lineage>
</organism>
<gene>
    <name evidence="1" type="ORF">LTS18_004103</name>
</gene>
<proteinExistence type="predicted"/>
<reference evidence="1" key="1">
    <citation type="submission" date="2024-09" db="EMBL/GenBank/DDBJ databases">
        <title>Black Yeasts Isolated from many extreme environments.</title>
        <authorList>
            <person name="Coleine C."/>
            <person name="Stajich J.E."/>
            <person name="Selbmann L."/>
        </authorList>
    </citation>
    <scope>NUCLEOTIDE SEQUENCE</scope>
    <source>
        <strain evidence="1">CCFEE 5737</strain>
    </source>
</reference>